<organism evidence="1 2">
    <name type="scientific">Strongylus vulgaris</name>
    <name type="common">Blood worm</name>
    <dbReference type="NCBI Taxonomy" id="40348"/>
    <lineage>
        <taxon>Eukaryota</taxon>
        <taxon>Metazoa</taxon>
        <taxon>Ecdysozoa</taxon>
        <taxon>Nematoda</taxon>
        <taxon>Chromadorea</taxon>
        <taxon>Rhabditida</taxon>
        <taxon>Rhabditina</taxon>
        <taxon>Rhabditomorpha</taxon>
        <taxon>Strongyloidea</taxon>
        <taxon>Strongylidae</taxon>
        <taxon>Strongylus</taxon>
    </lineage>
</organism>
<proteinExistence type="predicted"/>
<evidence type="ECO:0000313" key="1">
    <source>
        <dbReference type="EMBL" id="VDM84079.1"/>
    </source>
</evidence>
<reference evidence="1 2" key="1">
    <citation type="submission" date="2018-11" db="EMBL/GenBank/DDBJ databases">
        <authorList>
            <consortium name="Pathogen Informatics"/>
        </authorList>
    </citation>
    <scope>NUCLEOTIDE SEQUENCE [LARGE SCALE GENOMIC DNA]</scope>
</reference>
<accession>A0A3P7JVN4</accession>
<name>A0A3P7JVN4_STRVU</name>
<protein>
    <submittedName>
        <fullName evidence="1">Uncharacterized protein</fullName>
    </submittedName>
</protein>
<dbReference type="Proteomes" id="UP000270094">
    <property type="component" value="Unassembled WGS sequence"/>
</dbReference>
<keyword evidence="2" id="KW-1185">Reference proteome</keyword>
<dbReference type="AlphaFoldDB" id="A0A3P7JVN4"/>
<sequence length="148" mass="14579">MFGFSAPAASTAASTTTSTGLASGSLFSTGATTSASSTTSQPSLTFGATPLTTAAAPLTTASGLGTTTTESSSTDATKLSLKGLLEKEGSVGSACSQLLAALTADTEISFADLSAVSLSVETINLTASALILCRASFDNILILKSEDH</sequence>
<evidence type="ECO:0000313" key="2">
    <source>
        <dbReference type="Proteomes" id="UP000270094"/>
    </source>
</evidence>
<gene>
    <name evidence="1" type="ORF">SVUK_LOCUS19077</name>
</gene>
<dbReference type="OrthoDB" id="10605176at2759"/>
<dbReference type="EMBL" id="UYYB01127392">
    <property type="protein sequence ID" value="VDM84079.1"/>
    <property type="molecule type" value="Genomic_DNA"/>
</dbReference>